<organism evidence="1 2">
    <name type="scientific">Gossypium stocksii</name>
    <dbReference type="NCBI Taxonomy" id="47602"/>
    <lineage>
        <taxon>Eukaryota</taxon>
        <taxon>Viridiplantae</taxon>
        <taxon>Streptophyta</taxon>
        <taxon>Embryophyta</taxon>
        <taxon>Tracheophyta</taxon>
        <taxon>Spermatophyta</taxon>
        <taxon>Magnoliopsida</taxon>
        <taxon>eudicotyledons</taxon>
        <taxon>Gunneridae</taxon>
        <taxon>Pentapetalae</taxon>
        <taxon>rosids</taxon>
        <taxon>malvids</taxon>
        <taxon>Malvales</taxon>
        <taxon>Malvaceae</taxon>
        <taxon>Malvoideae</taxon>
        <taxon>Gossypium</taxon>
    </lineage>
</organism>
<dbReference type="AlphaFoldDB" id="A0A9D3WK71"/>
<comment type="caution">
    <text evidence="1">The sequence shown here is derived from an EMBL/GenBank/DDBJ whole genome shotgun (WGS) entry which is preliminary data.</text>
</comment>
<dbReference type="OrthoDB" id="1915803at2759"/>
<proteinExistence type="predicted"/>
<sequence length="140" mass="15691">MFSLSTCFTWRNPGIKPFSKTKTRQPWKWNGTENLSKLKLFVLSLTFCINWFCNVKCSMVPAKGAFVLKSVVQDAHRDAQLQHTRNHACSSAKSVVPSACVCLQALTATNNLALATIIGRPREEAPNALRFLTIYIYVVL</sequence>
<keyword evidence="2" id="KW-1185">Reference proteome</keyword>
<name>A0A9D3WK71_9ROSI</name>
<evidence type="ECO:0000313" key="1">
    <source>
        <dbReference type="EMBL" id="KAH1130436.1"/>
    </source>
</evidence>
<protein>
    <submittedName>
        <fullName evidence="1">Uncharacterized protein</fullName>
    </submittedName>
</protein>
<dbReference type="EMBL" id="JAIQCV010000001">
    <property type="protein sequence ID" value="KAH1130436.1"/>
    <property type="molecule type" value="Genomic_DNA"/>
</dbReference>
<evidence type="ECO:0000313" key="2">
    <source>
        <dbReference type="Proteomes" id="UP000828251"/>
    </source>
</evidence>
<accession>A0A9D3WK71</accession>
<gene>
    <name evidence="1" type="ORF">J1N35_001814</name>
</gene>
<dbReference type="Proteomes" id="UP000828251">
    <property type="component" value="Unassembled WGS sequence"/>
</dbReference>
<reference evidence="1 2" key="1">
    <citation type="journal article" date="2021" name="Plant Biotechnol. J.">
        <title>Multi-omics assisted identification of the key and species-specific regulatory components of drought-tolerant mechanisms in Gossypium stocksii.</title>
        <authorList>
            <person name="Yu D."/>
            <person name="Ke L."/>
            <person name="Zhang D."/>
            <person name="Wu Y."/>
            <person name="Sun Y."/>
            <person name="Mei J."/>
            <person name="Sun J."/>
            <person name="Sun Y."/>
        </authorList>
    </citation>
    <scope>NUCLEOTIDE SEQUENCE [LARGE SCALE GENOMIC DNA]</scope>
    <source>
        <strain evidence="2">cv. E1</strain>
        <tissue evidence="1">Leaf</tissue>
    </source>
</reference>